<reference evidence="3 4" key="1">
    <citation type="submission" date="2024-09" db="EMBL/GenBank/DDBJ databases">
        <authorList>
            <person name="Sun Q."/>
            <person name="Mori K."/>
        </authorList>
    </citation>
    <scope>NUCLEOTIDE SEQUENCE [LARGE SCALE GENOMIC DNA]</scope>
    <source>
        <strain evidence="3 4">CCM 7759</strain>
    </source>
</reference>
<feature type="transmembrane region" description="Helical" evidence="1">
    <location>
        <begin position="39"/>
        <end position="59"/>
    </location>
</feature>
<organism evidence="3 4">
    <name type="scientific">Paenibacillus chartarius</name>
    <dbReference type="NCBI Taxonomy" id="747481"/>
    <lineage>
        <taxon>Bacteria</taxon>
        <taxon>Bacillati</taxon>
        <taxon>Bacillota</taxon>
        <taxon>Bacilli</taxon>
        <taxon>Bacillales</taxon>
        <taxon>Paenibacillaceae</taxon>
        <taxon>Paenibacillus</taxon>
    </lineage>
</organism>
<dbReference type="InterPro" id="IPR006675">
    <property type="entry name" value="HDIG_dom"/>
</dbReference>
<evidence type="ECO:0000313" key="3">
    <source>
        <dbReference type="EMBL" id="MFC0214941.1"/>
    </source>
</evidence>
<dbReference type="EMBL" id="JBHLWN010000077">
    <property type="protein sequence ID" value="MFC0214941.1"/>
    <property type="molecule type" value="Genomic_DNA"/>
</dbReference>
<gene>
    <name evidence="3" type="ORF">ACFFK0_21255</name>
</gene>
<comment type="caution">
    <text evidence="3">The sequence shown here is derived from an EMBL/GenBank/DDBJ whole genome shotgun (WGS) entry which is preliminary data.</text>
</comment>
<evidence type="ECO:0000313" key="4">
    <source>
        <dbReference type="Proteomes" id="UP001589776"/>
    </source>
</evidence>
<dbReference type="Gene3D" id="1.10.3210.10">
    <property type="entry name" value="Hypothetical protein af1432"/>
    <property type="match status" value="1"/>
</dbReference>
<evidence type="ECO:0000256" key="1">
    <source>
        <dbReference type="SAM" id="Phobius"/>
    </source>
</evidence>
<dbReference type="RefSeq" id="WP_377472437.1">
    <property type="nucleotide sequence ID" value="NZ_JBHLWN010000077.1"/>
</dbReference>
<dbReference type="PROSITE" id="PS51832">
    <property type="entry name" value="HD_GYP"/>
    <property type="match status" value="1"/>
</dbReference>
<dbReference type="Proteomes" id="UP001589776">
    <property type="component" value="Unassembled WGS sequence"/>
</dbReference>
<keyword evidence="3" id="KW-0378">Hydrolase</keyword>
<dbReference type="PANTHER" id="PTHR43155">
    <property type="entry name" value="CYCLIC DI-GMP PHOSPHODIESTERASE PA4108-RELATED"/>
    <property type="match status" value="1"/>
</dbReference>
<dbReference type="GO" id="GO:0016787">
    <property type="term" value="F:hydrolase activity"/>
    <property type="evidence" value="ECO:0007669"/>
    <property type="project" value="UniProtKB-KW"/>
</dbReference>
<dbReference type="SMART" id="SM00471">
    <property type="entry name" value="HDc"/>
    <property type="match status" value="1"/>
</dbReference>
<keyword evidence="1" id="KW-0472">Membrane</keyword>
<dbReference type="InterPro" id="IPR037522">
    <property type="entry name" value="HD_GYP_dom"/>
</dbReference>
<keyword evidence="1" id="KW-1133">Transmembrane helix</keyword>
<dbReference type="EC" id="3.1.4.-" evidence="3"/>
<dbReference type="NCBIfam" id="TIGR00277">
    <property type="entry name" value="HDIG"/>
    <property type="match status" value="1"/>
</dbReference>
<name>A0ABV6DQK9_9BACL</name>
<dbReference type="InterPro" id="IPR003607">
    <property type="entry name" value="HD/PDEase_dom"/>
</dbReference>
<evidence type="ECO:0000259" key="2">
    <source>
        <dbReference type="PROSITE" id="PS51832"/>
    </source>
</evidence>
<feature type="domain" description="HD-GYP" evidence="2">
    <location>
        <begin position="72"/>
        <end position="269"/>
    </location>
</feature>
<keyword evidence="1" id="KW-0812">Transmembrane</keyword>
<protein>
    <submittedName>
        <fullName evidence="3">HD-GYP domain-containing protein</fullName>
        <ecNumber evidence="3">3.1.4.-</ecNumber>
    </submittedName>
</protein>
<proteinExistence type="predicted"/>
<keyword evidence="4" id="KW-1185">Reference proteome</keyword>
<dbReference type="CDD" id="cd00077">
    <property type="entry name" value="HDc"/>
    <property type="match status" value="1"/>
</dbReference>
<dbReference type="SUPFAM" id="SSF109604">
    <property type="entry name" value="HD-domain/PDEase-like"/>
    <property type="match status" value="1"/>
</dbReference>
<accession>A0ABV6DQK9</accession>
<dbReference type="Pfam" id="PF13487">
    <property type="entry name" value="HD_5"/>
    <property type="match status" value="1"/>
</dbReference>
<sequence length="281" mass="30886">MLLSFPVAYLAMSLLPLQWTALAAAVLIGTIPLYAEPSPPLWIAMLGLAGLFAVIKRVVYISGRNFNQKQANDELLLNTVLSFAKTIDARDPYTAFHSNNVANYAKSIAEEMRLPRQQIQSIYLAGLIHDIGKIGTPETILQKEGRLTDEEFETMKRHAEDGYEIVKGMKALRDIGVPDMVRHHHERIDGRGYPLALKGDEIPLGARILGVADAFDAMTTNRSYRAKLSVETAASELERHKGTQFDPAAAEAFLAVLRREGKLAPAADDSYAPALVMAASR</sequence>